<accession>A0AAT9J9G2</accession>
<name>A0AAT9J9G2_9VIRU</name>
<reference evidence="1" key="2">
    <citation type="submission" date="2024-03" db="EMBL/GenBank/DDBJ databases">
        <authorList>
            <person name="Ni Y."/>
            <person name="Xu T."/>
            <person name="Yan S."/>
            <person name="Chen L."/>
            <person name="Wang Y."/>
        </authorList>
    </citation>
    <scope>NUCLEOTIDE SEQUENCE</scope>
    <source>
        <strain evidence="1">NBC1</strain>
    </source>
</reference>
<reference evidence="1" key="1">
    <citation type="journal article" date="2024" name="Environ. Microbiol. Rep.">
        <title>Hiding in plain sight: The discovery of complete genomes of 11 hypothetical spindle-shaped viruses that putatively infect mesophilic ammonia-oxidizing archaea.</title>
        <authorList>
            <person name="Ni Y."/>
            <person name="Xu T."/>
            <person name="Yan S."/>
            <person name="Chen L."/>
            <person name="Wang Y."/>
        </authorList>
    </citation>
    <scope>NUCLEOTIDE SEQUENCE</scope>
    <source>
        <strain evidence="1">NBC1</strain>
    </source>
</reference>
<evidence type="ECO:0000313" key="1">
    <source>
        <dbReference type="EMBL" id="DBA51879.1"/>
    </source>
</evidence>
<sequence length="83" mass="9820">MAIYRGRKVTLNKPMLAPELKNKQNKVYVKDGDRVKKVGFGDPNMRNNRDIPDRKKSFRARHKCDTNPPKDKTKARYWACKTW</sequence>
<dbReference type="EMBL" id="BK067786">
    <property type="protein sequence ID" value="DBA51879.1"/>
    <property type="molecule type" value="Genomic_DNA"/>
</dbReference>
<organism evidence="1">
    <name type="scientific">Nitrosopumilaceae spindle-shaped virus</name>
    <dbReference type="NCBI Taxonomy" id="3065433"/>
    <lineage>
        <taxon>Viruses</taxon>
    </lineage>
</organism>
<proteinExistence type="predicted"/>
<protein>
    <submittedName>
        <fullName evidence="1">ORF21</fullName>
    </submittedName>
</protein>